<organism evidence="1 3">
    <name type="scientific">Legionella feeleii</name>
    <dbReference type="NCBI Taxonomy" id="453"/>
    <lineage>
        <taxon>Bacteria</taxon>
        <taxon>Pseudomonadati</taxon>
        <taxon>Pseudomonadota</taxon>
        <taxon>Gammaproteobacteria</taxon>
        <taxon>Legionellales</taxon>
        <taxon>Legionellaceae</taxon>
        <taxon>Legionella</taxon>
    </lineage>
</organism>
<reference evidence="1 3" key="1">
    <citation type="submission" date="2015-11" db="EMBL/GenBank/DDBJ databases">
        <title>Genomic analysis of 38 Legionella species identifies large and diverse effector repertoires.</title>
        <authorList>
            <person name="Burstein D."/>
            <person name="Amaro F."/>
            <person name="Zusman T."/>
            <person name="Lifshitz Z."/>
            <person name="Cohen O."/>
            <person name="Gilbert J.A."/>
            <person name="Pupko T."/>
            <person name="Shuman H.A."/>
            <person name="Segal G."/>
        </authorList>
    </citation>
    <scope>NUCLEOTIDE SEQUENCE [LARGE SCALE GENOMIC DNA]</scope>
    <source>
        <strain evidence="1 3">WO-44C</strain>
    </source>
</reference>
<dbReference type="Proteomes" id="UP000251942">
    <property type="component" value="Unassembled WGS sequence"/>
</dbReference>
<dbReference type="OrthoDB" id="5652060at2"/>
<name>A0A0W0TUP7_9GAMM</name>
<dbReference type="AlphaFoldDB" id="A0A0W0TUP7"/>
<dbReference type="Proteomes" id="UP000054698">
    <property type="component" value="Unassembled WGS sequence"/>
</dbReference>
<evidence type="ECO:0008006" key="5">
    <source>
        <dbReference type="Google" id="ProtNLM"/>
    </source>
</evidence>
<dbReference type="PATRIC" id="fig|453.4.peg.1541"/>
<dbReference type="EMBL" id="LNYB01000051">
    <property type="protein sequence ID" value="KTC99244.1"/>
    <property type="molecule type" value="Genomic_DNA"/>
</dbReference>
<protein>
    <recommendedName>
        <fullName evidence="5">Tfp pilus assembly protein PilX</fullName>
    </recommendedName>
</protein>
<accession>A0A0W0TUP7</accession>
<gene>
    <name evidence="1" type="ORF">Lfee_1410</name>
    <name evidence="2" type="ORF">NCTC12022_03459</name>
</gene>
<dbReference type="RefSeq" id="WP_058445289.1">
    <property type="nucleotide sequence ID" value="NZ_LBHK01000018.1"/>
</dbReference>
<reference evidence="2 4" key="2">
    <citation type="submission" date="2018-06" db="EMBL/GenBank/DDBJ databases">
        <authorList>
            <consortium name="Pathogen Informatics"/>
            <person name="Doyle S."/>
        </authorList>
    </citation>
    <scope>NUCLEOTIDE SEQUENCE [LARGE SCALE GENOMIC DNA]</scope>
    <source>
        <strain evidence="2 4">NCTC12022</strain>
    </source>
</reference>
<keyword evidence="3" id="KW-1185">Reference proteome</keyword>
<proteinExistence type="predicted"/>
<evidence type="ECO:0000313" key="1">
    <source>
        <dbReference type="EMBL" id="KTC99244.1"/>
    </source>
</evidence>
<evidence type="ECO:0000313" key="2">
    <source>
        <dbReference type="EMBL" id="SPX62694.1"/>
    </source>
</evidence>
<evidence type="ECO:0000313" key="4">
    <source>
        <dbReference type="Proteomes" id="UP000251942"/>
    </source>
</evidence>
<sequence>MNREAGIVLISTILMLALLALLVVSQMQTVFLVYKSLNRLVDKHQSFYQIEMIAQKLSAFNTNPLQAGCLVTEKDPNEVLTLLKNGKGCSLSYEQQSFFYLIEELGVFPCMQTVKEKGIYSTHHWRLSVLAKEERFNFLQLRIARIAPLISCENKPLVFIHTGIISWRYLVS</sequence>
<evidence type="ECO:0000313" key="3">
    <source>
        <dbReference type="Proteomes" id="UP000054698"/>
    </source>
</evidence>
<dbReference type="STRING" id="453.Lfee_1410"/>
<dbReference type="EMBL" id="UASS01000039">
    <property type="protein sequence ID" value="SPX62694.1"/>
    <property type="molecule type" value="Genomic_DNA"/>
</dbReference>